<dbReference type="VEuPathDB" id="TriTrypDB:BSAL_87775"/>
<gene>
    <name evidence="2" type="ORF">BSAL_87775</name>
</gene>
<protein>
    <submittedName>
        <fullName evidence="2">Uncharacterized protein</fullName>
    </submittedName>
</protein>
<evidence type="ECO:0000313" key="2">
    <source>
        <dbReference type="EMBL" id="CUG83760.1"/>
    </source>
</evidence>
<feature type="region of interest" description="Disordered" evidence="1">
    <location>
        <begin position="99"/>
        <end position="128"/>
    </location>
</feature>
<organism evidence="2 3">
    <name type="scientific">Bodo saltans</name>
    <name type="common">Flagellated protozoan</name>
    <dbReference type="NCBI Taxonomy" id="75058"/>
    <lineage>
        <taxon>Eukaryota</taxon>
        <taxon>Discoba</taxon>
        <taxon>Euglenozoa</taxon>
        <taxon>Kinetoplastea</taxon>
        <taxon>Metakinetoplastina</taxon>
        <taxon>Eubodonida</taxon>
        <taxon>Bodonidae</taxon>
        <taxon>Bodo</taxon>
    </lineage>
</organism>
<feature type="region of interest" description="Disordered" evidence="1">
    <location>
        <begin position="1"/>
        <end position="31"/>
    </location>
</feature>
<keyword evidence="3" id="KW-1185">Reference proteome</keyword>
<feature type="region of interest" description="Disordered" evidence="1">
    <location>
        <begin position="43"/>
        <end position="79"/>
    </location>
</feature>
<feature type="compositionally biased region" description="Polar residues" evidence="1">
    <location>
        <begin position="105"/>
        <end position="121"/>
    </location>
</feature>
<sequence length="143" mass="15815">MHSAKASSKQLDSIEQRRYHKRRHSRARSASFNACNNQCCATTYKHSGTRGGNPSDIKTQHRHSFNGASNDQHRPGSPGTLLATAIALAFSESATPVHCFPDDSPSPTYNPHNPPHGQTTSHAHRKDVRAAHVRFTKRTQHTT</sequence>
<dbReference type="AlphaFoldDB" id="A0A0S4J5B1"/>
<accession>A0A0S4J5B1</accession>
<dbReference type="EMBL" id="CYKH01001105">
    <property type="protein sequence ID" value="CUG83760.1"/>
    <property type="molecule type" value="Genomic_DNA"/>
</dbReference>
<feature type="compositionally biased region" description="Basic residues" evidence="1">
    <location>
        <begin position="18"/>
        <end position="27"/>
    </location>
</feature>
<proteinExistence type="predicted"/>
<dbReference type="Proteomes" id="UP000051952">
    <property type="component" value="Unassembled WGS sequence"/>
</dbReference>
<evidence type="ECO:0000313" key="3">
    <source>
        <dbReference type="Proteomes" id="UP000051952"/>
    </source>
</evidence>
<evidence type="ECO:0000256" key="1">
    <source>
        <dbReference type="SAM" id="MobiDB-lite"/>
    </source>
</evidence>
<feature type="compositionally biased region" description="Polar residues" evidence="1">
    <location>
        <begin position="1"/>
        <end position="11"/>
    </location>
</feature>
<reference evidence="3" key="1">
    <citation type="submission" date="2015-09" db="EMBL/GenBank/DDBJ databases">
        <authorList>
            <consortium name="Pathogen Informatics"/>
        </authorList>
    </citation>
    <scope>NUCLEOTIDE SEQUENCE [LARGE SCALE GENOMIC DNA]</scope>
    <source>
        <strain evidence="3">Lake Konstanz</strain>
    </source>
</reference>
<name>A0A0S4J5B1_BODSA</name>